<feature type="chain" id="PRO_5038554808" evidence="2">
    <location>
        <begin position="25"/>
        <end position="336"/>
    </location>
</feature>
<accession>A0A6L9S325</accession>
<feature type="compositionally biased region" description="Low complexity" evidence="1">
    <location>
        <begin position="29"/>
        <end position="61"/>
    </location>
</feature>
<evidence type="ECO:0000313" key="3">
    <source>
        <dbReference type="EMBL" id="NED99033.1"/>
    </source>
</evidence>
<evidence type="ECO:0000313" key="4">
    <source>
        <dbReference type="Proteomes" id="UP000475214"/>
    </source>
</evidence>
<protein>
    <submittedName>
        <fullName evidence="3">Uncharacterized protein</fullName>
    </submittedName>
</protein>
<name>A0A6L9S325_9ACTN</name>
<evidence type="ECO:0000256" key="2">
    <source>
        <dbReference type="SAM" id="SignalP"/>
    </source>
</evidence>
<feature type="signal peptide" evidence="2">
    <location>
        <begin position="1"/>
        <end position="24"/>
    </location>
</feature>
<reference evidence="3 4" key="1">
    <citation type="submission" date="2020-02" db="EMBL/GenBank/DDBJ databases">
        <authorList>
            <person name="Li X.-J."/>
            <person name="Han X.-M."/>
        </authorList>
    </citation>
    <scope>NUCLEOTIDE SEQUENCE [LARGE SCALE GENOMIC DNA]</scope>
    <source>
        <strain evidence="3 4">CCTCC AB 2017055</strain>
    </source>
</reference>
<comment type="caution">
    <text evidence="3">The sequence shown here is derived from an EMBL/GenBank/DDBJ whole genome shotgun (WGS) entry which is preliminary data.</text>
</comment>
<dbReference type="EMBL" id="JAAGOA010000002">
    <property type="protein sequence ID" value="NED99033.1"/>
    <property type="molecule type" value="Genomic_DNA"/>
</dbReference>
<sequence>MQLRTYSCLLASVGLLNLACAGSADEPGSDSTADAGSSAAESAPPASGTGSADSTEQTSTPTPTPTPEPEPTPTLPNGAESIFPEHRLVGFSGGRAPSFGRLEATDLEGAAAELDDLVADYEDDGRTVLPVFELITVVAHGSATDSGLYRTFEPDEVIEQYLDAAREHGALLLLNVQPGRADFLDDVQRLEPWLLEPDVGLALDPEWAVGEGEVPGRTYGSTTGAELDSVVEYVSGLVTENDLPEKAVVFHQVHESVVQQESDLGEHPGVAVVKSVDGIGSRESKEETWGRLMPPDAEHVHAGFKLFFDEDTRHGPLMTPEQVLALEPLPEYVLYE</sequence>
<dbReference type="Proteomes" id="UP000475214">
    <property type="component" value="Unassembled WGS sequence"/>
</dbReference>
<feature type="compositionally biased region" description="Pro residues" evidence="1">
    <location>
        <begin position="62"/>
        <end position="74"/>
    </location>
</feature>
<keyword evidence="4" id="KW-1185">Reference proteome</keyword>
<dbReference type="RefSeq" id="WP_163732251.1">
    <property type="nucleotide sequence ID" value="NZ_JAAGOA010000002.1"/>
</dbReference>
<keyword evidence="2" id="KW-0732">Signal</keyword>
<gene>
    <name evidence="3" type="ORF">G1H10_02500</name>
</gene>
<dbReference type="AlphaFoldDB" id="A0A6L9S325"/>
<feature type="region of interest" description="Disordered" evidence="1">
    <location>
        <begin position="23"/>
        <end position="80"/>
    </location>
</feature>
<proteinExistence type="predicted"/>
<evidence type="ECO:0000256" key="1">
    <source>
        <dbReference type="SAM" id="MobiDB-lite"/>
    </source>
</evidence>
<organism evidence="3 4">
    <name type="scientific">Phytoactinopolyspora halotolerans</name>
    <dbReference type="NCBI Taxonomy" id="1981512"/>
    <lineage>
        <taxon>Bacteria</taxon>
        <taxon>Bacillati</taxon>
        <taxon>Actinomycetota</taxon>
        <taxon>Actinomycetes</taxon>
        <taxon>Jiangellales</taxon>
        <taxon>Jiangellaceae</taxon>
        <taxon>Phytoactinopolyspora</taxon>
    </lineage>
</organism>